<dbReference type="HOGENOM" id="CLU_677519_0_0_5"/>
<dbReference type="AlphaFoldDB" id="Q0BXC3"/>
<feature type="transmembrane region" description="Helical" evidence="5">
    <location>
        <begin position="343"/>
        <end position="364"/>
    </location>
</feature>
<feature type="transmembrane region" description="Helical" evidence="5">
    <location>
        <begin position="221"/>
        <end position="237"/>
    </location>
</feature>
<evidence type="ECO:0000313" key="8">
    <source>
        <dbReference type="Proteomes" id="UP000001959"/>
    </source>
</evidence>
<feature type="domain" description="O-antigen ligase-related" evidence="6">
    <location>
        <begin position="206"/>
        <end position="355"/>
    </location>
</feature>
<dbReference type="GO" id="GO:0016020">
    <property type="term" value="C:membrane"/>
    <property type="evidence" value="ECO:0007669"/>
    <property type="project" value="UniProtKB-SubCell"/>
</dbReference>
<gene>
    <name evidence="7" type="ordered locus">HNE_3195</name>
</gene>
<feature type="transmembrane region" description="Helical" evidence="5">
    <location>
        <begin position="401"/>
        <end position="417"/>
    </location>
</feature>
<feature type="transmembrane region" description="Helical" evidence="5">
    <location>
        <begin position="198"/>
        <end position="215"/>
    </location>
</feature>
<feature type="transmembrane region" description="Helical" evidence="5">
    <location>
        <begin position="35"/>
        <end position="52"/>
    </location>
</feature>
<organism evidence="7 8">
    <name type="scientific">Hyphomonas neptunium (strain ATCC 15444)</name>
    <dbReference type="NCBI Taxonomy" id="228405"/>
    <lineage>
        <taxon>Bacteria</taxon>
        <taxon>Pseudomonadati</taxon>
        <taxon>Pseudomonadota</taxon>
        <taxon>Alphaproteobacteria</taxon>
        <taxon>Hyphomonadales</taxon>
        <taxon>Hyphomonadaceae</taxon>
        <taxon>Hyphomonas</taxon>
    </lineage>
</organism>
<evidence type="ECO:0000256" key="4">
    <source>
        <dbReference type="ARBA" id="ARBA00023136"/>
    </source>
</evidence>
<keyword evidence="8" id="KW-1185">Reference proteome</keyword>
<evidence type="ECO:0000259" key="6">
    <source>
        <dbReference type="Pfam" id="PF04932"/>
    </source>
</evidence>
<evidence type="ECO:0000256" key="5">
    <source>
        <dbReference type="SAM" id="Phobius"/>
    </source>
</evidence>
<dbReference type="STRING" id="228405.HNE_3195"/>
<dbReference type="Proteomes" id="UP000001959">
    <property type="component" value="Chromosome"/>
</dbReference>
<keyword evidence="2 5" id="KW-0812">Transmembrane</keyword>
<feature type="transmembrane region" description="Helical" evidence="5">
    <location>
        <begin position="244"/>
        <end position="264"/>
    </location>
</feature>
<protein>
    <submittedName>
        <fullName evidence="7">Putative O-antigen polymerase</fullName>
    </submittedName>
</protein>
<reference evidence="7 8" key="1">
    <citation type="journal article" date="2006" name="J. Bacteriol.">
        <title>Comparative genomic evidence for a close relationship between the dimorphic prosthecate bacteria Hyphomonas neptunium and Caulobacter crescentus.</title>
        <authorList>
            <person name="Badger J.H."/>
            <person name="Hoover T.R."/>
            <person name="Brun Y.V."/>
            <person name="Weiner R.M."/>
            <person name="Laub M.T."/>
            <person name="Alexandre G."/>
            <person name="Mrazek J."/>
            <person name="Ren Q."/>
            <person name="Paulsen I.T."/>
            <person name="Nelson K.E."/>
            <person name="Khouri H.M."/>
            <person name="Radune D."/>
            <person name="Sosa J."/>
            <person name="Dodson R.J."/>
            <person name="Sullivan S.A."/>
            <person name="Rosovitz M.J."/>
            <person name="Madupu R."/>
            <person name="Brinkac L.M."/>
            <person name="Durkin A.S."/>
            <person name="Daugherty S.C."/>
            <person name="Kothari S.P."/>
            <person name="Giglio M.G."/>
            <person name="Zhou L."/>
            <person name="Haft D.H."/>
            <person name="Selengut J.D."/>
            <person name="Davidsen T.M."/>
            <person name="Yang Q."/>
            <person name="Zafar N."/>
            <person name="Ward N.L."/>
        </authorList>
    </citation>
    <scope>NUCLEOTIDE SEQUENCE [LARGE SCALE GENOMIC DNA]</scope>
    <source>
        <strain evidence="7 8">ATCC 15444</strain>
    </source>
</reference>
<evidence type="ECO:0000256" key="2">
    <source>
        <dbReference type="ARBA" id="ARBA00022692"/>
    </source>
</evidence>
<evidence type="ECO:0000256" key="1">
    <source>
        <dbReference type="ARBA" id="ARBA00004141"/>
    </source>
</evidence>
<feature type="transmembrane region" description="Helical" evidence="5">
    <location>
        <begin position="173"/>
        <end position="191"/>
    </location>
</feature>
<evidence type="ECO:0000313" key="7">
    <source>
        <dbReference type="EMBL" id="ABI75439.1"/>
    </source>
</evidence>
<feature type="transmembrane region" description="Helical" evidence="5">
    <location>
        <begin position="98"/>
        <end position="119"/>
    </location>
</feature>
<comment type="subcellular location">
    <subcellularLocation>
        <location evidence="1">Membrane</location>
        <topology evidence="1">Multi-pass membrane protein</topology>
    </subcellularLocation>
</comment>
<proteinExistence type="predicted"/>
<feature type="transmembrane region" description="Helical" evidence="5">
    <location>
        <begin position="131"/>
        <end position="153"/>
    </location>
</feature>
<sequence length="427" mass="45944">MTSPSSVVRVSGMAYGPVFAGLLLLWPLLAVLGTLGFAPLLGLTGIAAIFLARPRLPPTLYAILALAFIGWAAISEAWSPATRHLVSGNIFEGNFGIGARSVIVVLTAAFATLTVAGALRSELGPRTTRWIYAILILQGVLVFLSALLARPVLSMIYGDDPKDLVNGVQNFSRNMNSFAVALPILAAAFGARGDRTGLLAASGLTLMTLLAALMIDNHSAVFAICGMIAGFLLIRLLPQTGFRWLFGLIAGYLAAAPFLISQFIRAMTGLDGALPASFRSRFWSWEVVVNRIGETPYTGHGLMATRTWRETFAEYPAWARQLPDFWQQYPVVPGHPHNMPLQIWAETGFVGAMLAAFAITIIGFRIPRPAELRPEIAFAIAGMAGAAFSIFNFSYSVWNEAFWSGVALCAAMLILLHRSGKVAAQQT</sequence>
<evidence type="ECO:0000256" key="3">
    <source>
        <dbReference type="ARBA" id="ARBA00022989"/>
    </source>
</evidence>
<feature type="transmembrane region" description="Helical" evidence="5">
    <location>
        <begin position="12"/>
        <end position="29"/>
    </location>
</feature>
<dbReference type="KEGG" id="hne:HNE_3195"/>
<name>Q0BXC3_HYPNA</name>
<dbReference type="PANTHER" id="PTHR37422:SF13">
    <property type="entry name" value="LIPOPOLYSACCHARIDE BIOSYNTHESIS PROTEIN PA4999-RELATED"/>
    <property type="match status" value="1"/>
</dbReference>
<dbReference type="eggNOG" id="COG3307">
    <property type="taxonomic scope" value="Bacteria"/>
</dbReference>
<keyword evidence="3 5" id="KW-1133">Transmembrane helix</keyword>
<accession>Q0BXC3</accession>
<feature type="transmembrane region" description="Helical" evidence="5">
    <location>
        <begin position="59"/>
        <end position="78"/>
    </location>
</feature>
<feature type="transmembrane region" description="Helical" evidence="5">
    <location>
        <begin position="376"/>
        <end position="395"/>
    </location>
</feature>
<dbReference type="InterPro" id="IPR007016">
    <property type="entry name" value="O-antigen_ligase-rel_domated"/>
</dbReference>
<dbReference type="EMBL" id="CP000158">
    <property type="protein sequence ID" value="ABI75439.1"/>
    <property type="molecule type" value="Genomic_DNA"/>
</dbReference>
<keyword evidence="4 5" id="KW-0472">Membrane</keyword>
<dbReference type="InterPro" id="IPR051533">
    <property type="entry name" value="WaaL-like"/>
</dbReference>
<dbReference type="Pfam" id="PF04932">
    <property type="entry name" value="Wzy_C"/>
    <property type="match status" value="1"/>
</dbReference>
<dbReference type="PANTHER" id="PTHR37422">
    <property type="entry name" value="TEICHURONIC ACID BIOSYNTHESIS PROTEIN TUAE"/>
    <property type="match status" value="1"/>
</dbReference>